<dbReference type="SMART" id="SM00166">
    <property type="entry name" value="UBX"/>
    <property type="match status" value="1"/>
</dbReference>
<feature type="domain" description="UBA" evidence="5">
    <location>
        <begin position="1"/>
        <end position="38"/>
    </location>
</feature>
<dbReference type="OMA" id="AQHFPRK"/>
<feature type="domain" description="UBX" evidence="6">
    <location>
        <begin position="232"/>
        <end position="311"/>
    </location>
</feature>
<organism evidence="8">
    <name type="scientific">Culicoides sonorensis</name>
    <name type="common">Biting midge</name>
    <dbReference type="NCBI Taxonomy" id="179676"/>
    <lineage>
        <taxon>Eukaryota</taxon>
        <taxon>Metazoa</taxon>
        <taxon>Ecdysozoa</taxon>
        <taxon>Arthropoda</taxon>
        <taxon>Hexapoda</taxon>
        <taxon>Insecta</taxon>
        <taxon>Pterygota</taxon>
        <taxon>Neoptera</taxon>
        <taxon>Endopterygota</taxon>
        <taxon>Diptera</taxon>
        <taxon>Nematocera</taxon>
        <taxon>Chironomoidea</taxon>
        <taxon>Ceratopogonidae</taxon>
        <taxon>Ceratopogoninae</taxon>
        <taxon>Culicoides</taxon>
        <taxon>Monoculicoides</taxon>
    </lineage>
</organism>
<dbReference type="EMBL" id="UFQT01000093">
    <property type="protein sequence ID" value="SSX19611.1"/>
    <property type="molecule type" value="Genomic_DNA"/>
</dbReference>
<evidence type="ECO:0000313" key="7">
    <source>
        <dbReference type="EMBL" id="SSW99231.1"/>
    </source>
</evidence>
<dbReference type="InterPro" id="IPR029071">
    <property type="entry name" value="Ubiquitin-like_domsf"/>
</dbReference>
<dbReference type="VEuPathDB" id="VectorBase:CSON015194"/>
<sequence length="315" mass="35820">MDINYLLEMGFPRERIDYAIKVTNNQGMEAAMDWLLAHTDEEIPKEDPTPATDVAPASTDETQSSSSDSAVCKSIKCNECNKLFKNQIEVEFHASKSGHSDFSESTEEKKPLTEEEKQAQLAKLEEKLKQKRLEREAKEKEEQLEREKMRIKSGKDLLEARRKIEEEEMKKIVAQRKREKEEERLVRERVKAQIEADRLARKAKDAGLPPGSNIPSPVQSPPTSSQPKAPPKDYSQTRIQIRLADGTAVVENFESKEQLAAVRLFIQMRHASSVNIPFSLMTNFPKKIFTEEDYEKPLSVLGLVPSAVLIVTKPQ</sequence>
<reference evidence="8" key="2">
    <citation type="submission" date="2018-07" db="EMBL/GenBank/DDBJ databases">
        <authorList>
            <person name="Quirk P.G."/>
            <person name="Krulwich T.A."/>
        </authorList>
    </citation>
    <scope>NUCLEOTIDE SEQUENCE</scope>
</reference>
<dbReference type="PROSITE" id="PS50030">
    <property type="entry name" value="UBA"/>
    <property type="match status" value="1"/>
</dbReference>
<feature type="compositionally biased region" description="Low complexity" evidence="4">
    <location>
        <begin position="215"/>
        <end position="227"/>
    </location>
</feature>
<reference evidence="7" key="1">
    <citation type="submission" date="2018-04" db="EMBL/GenBank/DDBJ databases">
        <authorList>
            <person name="Go L.Y."/>
            <person name="Mitchell J.A."/>
        </authorList>
    </citation>
    <scope>NUCLEOTIDE SEQUENCE</scope>
    <source>
        <tissue evidence="7">Whole organism</tissue>
    </source>
</reference>
<evidence type="ECO:0000259" key="6">
    <source>
        <dbReference type="PROSITE" id="PS50033"/>
    </source>
</evidence>
<dbReference type="Pfam" id="PF22562">
    <property type="entry name" value="UBA_7"/>
    <property type="match status" value="1"/>
</dbReference>
<accession>A0A336LRM7</accession>
<evidence type="ECO:0000259" key="5">
    <source>
        <dbReference type="PROSITE" id="PS50030"/>
    </source>
</evidence>
<dbReference type="InterPro" id="IPR013087">
    <property type="entry name" value="Znf_C2H2_type"/>
</dbReference>
<protein>
    <submittedName>
        <fullName evidence="8">CSON015194 protein</fullName>
    </submittedName>
</protein>
<dbReference type="GO" id="GO:0005634">
    <property type="term" value="C:nucleus"/>
    <property type="evidence" value="ECO:0007669"/>
    <property type="project" value="TreeGrafter"/>
</dbReference>
<keyword evidence="3" id="KW-0175">Coiled coil</keyword>
<evidence type="ECO:0000256" key="4">
    <source>
        <dbReference type="SAM" id="MobiDB-lite"/>
    </source>
</evidence>
<keyword evidence="2" id="KW-0963">Cytoplasm</keyword>
<dbReference type="GO" id="GO:0031397">
    <property type="term" value="P:negative regulation of protein ubiquitination"/>
    <property type="evidence" value="ECO:0007669"/>
    <property type="project" value="TreeGrafter"/>
</dbReference>
<dbReference type="PROSITE" id="PS00028">
    <property type="entry name" value="ZINC_FINGER_C2H2_1"/>
    <property type="match status" value="1"/>
</dbReference>
<dbReference type="InterPro" id="IPR001012">
    <property type="entry name" value="UBX_dom"/>
</dbReference>
<feature type="region of interest" description="Disordered" evidence="4">
    <location>
        <begin position="201"/>
        <end position="234"/>
    </location>
</feature>
<dbReference type="InterPro" id="IPR041923">
    <property type="entry name" value="UBA_UBXN1"/>
</dbReference>
<dbReference type="Gene3D" id="3.10.20.90">
    <property type="entry name" value="Phosphatidylinositol 3-kinase Catalytic Subunit, Chain A, domain 1"/>
    <property type="match status" value="1"/>
</dbReference>
<feature type="region of interest" description="Disordered" evidence="4">
    <location>
        <begin position="43"/>
        <end position="71"/>
    </location>
</feature>
<dbReference type="AlphaFoldDB" id="A0A336LRM7"/>
<dbReference type="Pfam" id="PF00789">
    <property type="entry name" value="UBX"/>
    <property type="match status" value="1"/>
</dbReference>
<dbReference type="CDD" id="cd14302">
    <property type="entry name" value="UBA_UBXN1"/>
    <property type="match status" value="1"/>
</dbReference>
<dbReference type="PROSITE" id="PS50033">
    <property type="entry name" value="UBX"/>
    <property type="match status" value="1"/>
</dbReference>
<evidence type="ECO:0000256" key="1">
    <source>
        <dbReference type="ARBA" id="ARBA00004496"/>
    </source>
</evidence>
<dbReference type="SUPFAM" id="SSF54236">
    <property type="entry name" value="Ubiquitin-like"/>
    <property type="match status" value="1"/>
</dbReference>
<evidence type="ECO:0000313" key="8">
    <source>
        <dbReference type="EMBL" id="SSX19611.1"/>
    </source>
</evidence>
<feature type="region of interest" description="Disordered" evidence="4">
    <location>
        <begin position="95"/>
        <end position="118"/>
    </location>
</feature>
<dbReference type="InterPro" id="IPR009060">
    <property type="entry name" value="UBA-like_sf"/>
</dbReference>
<dbReference type="PANTHER" id="PTHR46340">
    <property type="entry name" value="UBX DOMAIN-CONTAINING PROTEIN 1"/>
    <property type="match status" value="1"/>
</dbReference>
<evidence type="ECO:0000256" key="3">
    <source>
        <dbReference type="ARBA" id="ARBA00023054"/>
    </source>
</evidence>
<dbReference type="GO" id="GO:0005737">
    <property type="term" value="C:cytoplasm"/>
    <property type="evidence" value="ECO:0007669"/>
    <property type="project" value="UniProtKB-SubCell"/>
</dbReference>
<dbReference type="GO" id="GO:0036435">
    <property type="term" value="F:K48-linked polyubiquitin modification-dependent protein binding"/>
    <property type="evidence" value="ECO:0007669"/>
    <property type="project" value="TreeGrafter"/>
</dbReference>
<evidence type="ECO:0000256" key="2">
    <source>
        <dbReference type="ARBA" id="ARBA00022490"/>
    </source>
</evidence>
<proteinExistence type="predicted"/>
<comment type="subcellular location">
    <subcellularLocation>
        <location evidence="1">Cytoplasm</location>
    </subcellularLocation>
</comment>
<feature type="compositionally biased region" description="Low complexity" evidence="4">
    <location>
        <begin position="58"/>
        <end position="69"/>
    </location>
</feature>
<gene>
    <name evidence="8" type="primary">CSON015194</name>
</gene>
<dbReference type="EMBL" id="UFQS01000093">
    <property type="protein sequence ID" value="SSW99231.1"/>
    <property type="molecule type" value="Genomic_DNA"/>
</dbReference>
<dbReference type="GO" id="GO:1903094">
    <property type="term" value="P:negative regulation of protein K48-linked deubiquitination"/>
    <property type="evidence" value="ECO:0007669"/>
    <property type="project" value="TreeGrafter"/>
</dbReference>
<dbReference type="Gene3D" id="1.10.8.10">
    <property type="entry name" value="DNA helicase RuvA subunit, C-terminal domain"/>
    <property type="match status" value="1"/>
</dbReference>
<dbReference type="GO" id="GO:0032435">
    <property type="term" value="P:negative regulation of proteasomal ubiquitin-dependent protein catabolic process"/>
    <property type="evidence" value="ECO:0007669"/>
    <property type="project" value="TreeGrafter"/>
</dbReference>
<name>A0A336LRM7_CULSO</name>
<dbReference type="SUPFAM" id="SSF46934">
    <property type="entry name" value="UBA-like"/>
    <property type="match status" value="1"/>
</dbReference>
<dbReference type="InterPro" id="IPR015940">
    <property type="entry name" value="UBA"/>
</dbReference>
<dbReference type="PANTHER" id="PTHR46340:SF1">
    <property type="entry name" value="UBX DOMAIN-CONTAINING PROTEIN 1"/>
    <property type="match status" value="1"/>
</dbReference>